<reference evidence="3 4" key="1">
    <citation type="journal article" date="2018" name="Sci. Rep.">
        <title>Raphidocelis subcapitata (=Pseudokirchneriella subcapitata) provides an insight into genome evolution and environmental adaptations in the Sphaeropleales.</title>
        <authorList>
            <person name="Suzuki S."/>
            <person name="Yamaguchi H."/>
            <person name="Nakajima N."/>
            <person name="Kawachi M."/>
        </authorList>
    </citation>
    <scope>NUCLEOTIDE SEQUENCE [LARGE SCALE GENOMIC DNA]</scope>
    <source>
        <strain evidence="3 4">NIES-35</strain>
    </source>
</reference>
<evidence type="ECO:0000256" key="2">
    <source>
        <dbReference type="SAM" id="Phobius"/>
    </source>
</evidence>
<feature type="transmembrane region" description="Helical" evidence="2">
    <location>
        <begin position="179"/>
        <end position="197"/>
    </location>
</feature>
<keyword evidence="2" id="KW-0812">Transmembrane</keyword>
<accession>A0A2V0NUN2</accession>
<protein>
    <submittedName>
        <fullName evidence="3">Uncharacterized protein</fullName>
    </submittedName>
</protein>
<keyword evidence="2" id="KW-0472">Membrane</keyword>
<organism evidence="3 4">
    <name type="scientific">Raphidocelis subcapitata</name>
    <dbReference type="NCBI Taxonomy" id="307507"/>
    <lineage>
        <taxon>Eukaryota</taxon>
        <taxon>Viridiplantae</taxon>
        <taxon>Chlorophyta</taxon>
        <taxon>core chlorophytes</taxon>
        <taxon>Chlorophyceae</taxon>
        <taxon>CS clade</taxon>
        <taxon>Sphaeropleales</taxon>
        <taxon>Selenastraceae</taxon>
        <taxon>Raphidocelis</taxon>
    </lineage>
</organism>
<dbReference type="OrthoDB" id="532424at2759"/>
<keyword evidence="2" id="KW-1133">Transmembrane helix</keyword>
<comment type="caution">
    <text evidence="3">The sequence shown here is derived from an EMBL/GenBank/DDBJ whole genome shotgun (WGS) entry which is preliminary data.</text>
</comment>
<keyword evidence="4" id="KW-1185">Reference proteome</keyword>
<feature type="compositionally biased region" description="Low complexity" evidence="1">
    <location>
        <begin position="1"/>
        <end position="14"/>
    </location>
</feature>
<gene>
    <name evidence="3" type="ORF">Rsub_02157</name>
</gene>
<evidence type="ECO:0000256" key="1">
    <source>
        <dbReference type="SAM" id="MobiDB-lite"/>
    </source>
</evidence>
<feature type="transmembrane region" description="Helical" evidence="2">
    <location>
        <begin position="209"/>
        <end position="228"/>
    </location>
</feature>
<proteinExistence type="predicted"/>
<dbReference type="AlphaFoldDB" id="A0A2V0NUN2"/>
<evidence type="ECO:0000313" key="4">
    <source>
        <dbReference type="Proteomes" id="UP000247498"/>
    </source>
</evidence>
<dbReference type="Proteomes" id="UP000247498">
    <property type="component" value="Unassembled WGS sequence"/>
</dbReference>
<dbReference type="InParanoid" id="A0A2V0NUN2"/>
<feature type="region of interest" description="Disordered" evidence="1">
    <location>
        <begin position="1"/>
        <end position="23"/>
    </location>
</feature>
<evidence type="ECO:0000313" key="3">
    <source>
        <dbReference type="EMBL" id="GBF89280.1"/>
    </source>
</evidence>
<sequence>MVAPGKGSSGGAPKAADEVEAEDMTDRILQPAWSKLKSELKKELPPDQAKLVDDMSLSEVLDGDSLMRSIAESQLGPLLQSMGSSEEPFAFFIDLVKIACALQLASAGLLFYGCQLGLHLDTGDSLRAVAGLGLGYFARIFIPIEQLVWPVYNDLLQLISPNAVYEAGYAGPEERSKTLNSLGVAVAAAFLFPRYLLGWDTGDTLQIVLPMLGGLFLFDMAYLAALLYKLNGLGGGGGGGGE</sequence>
<name>A0A2V0NUN2_9CHLO</name>
<dbReference type="EMBL" id="BDRX01000009">
    <property type="protein sequence ID" value="GBF89280.1"/>
    <property type="molecule type" value="Genomic_DNA"/>
</dbReference>